<feature type="compositionally biased region" description="Basic and acidic residues" evidence="1">
    <location>
        <begin position="183"/>
        <end position="192"/>
    </location>
</feature>
<evidence type="ECO:0000256" key="1">
    <source>
        <dbReference type="SAM" id="MobiDB-lite"/>
    </source>
</evidence>
<feature type="compositionally biased region" description="Polar residues" evidence="1">
    <location>
        <begin position="611"/>
        <end position="623"/>
    </location>
</feature>
<reference evidence="2 3" key="1">
    <citation type="submission" date="2018-02" db="EMBL/GenBank/DDBJ databases">
        <title>Genome sequence of the basidiomycete white-rot fungus Phlebia centrifuga.</title>
        <authorList>
            <person name="Granchi Z."/>
            <person name="Peng M."/>
            <person name="de Vries R.P."/>
            <person name="Hilden K."/>
            <person name="Makela M.R."/>
            <person name="Grigoriev I."/>
            <person name="Riley R."/>
        </authorList>
    </citation>
    <scope>NUCLEOTIDE SEQUENCE [LARGE SCALE GENOMIC DNA]</scope>
    <source>
        <strain evidence="2 3">FBCC195</strain>
    </source>
</reference>
<feature type="compositionally biased region" description="Basic and acidic residues" evidence="1">
    <location>
        <begin position="587"/>
        <end position="604"/>
    </location>
</feature>
<feature type="compositionally biased region" description="Polar residues" evidence="1">
    <location>
        <begin position="529"/>
        <end position="558"/>
    </location>
</feature>
<feature type="region of interest" description="Disordered" evidence="1">
    <location>
        <begin position="648"/>
        <end position="675"/>
    </location>
</feature>
<gene>
    <name evidence="2" type="ORF">PHLCEN_2v4023</name>
</gene>
<comment type="caution">
    <text evidence="2">The sequence shown here is derived from an EMBL/GenBank/DDBJ whole genome shotgun (WGS) entry which is preliminary data.</text>
</comment>
<name>A0A2R6Q5H3_9APHY</name>
<proteinExistence type="predicted"/>
<dbReference type="OrthoDB" id="2803824at2759"/>
<evidence type="ECO:0000313" key="2">
    <source>
        <dbReference type="EMBL" id="PSS02523.1"/>
    </source>
</evidence>
<dbReference type="STRING" id="98765.A0A2R6Q5H3"/>
<dbReference type="EMBL" id="MLYV02000394">
    <property type="protein sequence ID" value="PSS02523.1"/>
    <property type="molecule type" value="Genomic_DNA"/>
</dbReference>
<dbReference type="Proteomes" id="UP000186601">
    <property type="component" value="Unassembled WGS sequence"/>
</dbReference>
<keyword evidence="3" id="KW-1185">Reference proteome</keyword>
<feature type="compositionally biased region" description="Polar residues" evidence="1">
    <location>
        <begin position="99"/>
        <end position="128"/>
    </location>
</feature>
<protein>
    <submittedName>
        <fullName evidence="2">Uncharacterized protein</fullName>
    </submittedName>
</protein>
<organism evidence="2 3">
    <name type="scientific">Hermanssonia centrifuga</name>
    <dbReference type="NCBI Taxonomy" id="98765"/>
    <lineage>
        <taxon>Eukaryota</taxon>
        <taxon>Fungi</taxon>
        <taxon>Dikarya</taxon>
        <taxon>Basidiomycota</taxon>
        <taxon>Agaricomycotina</taxon>
        <taxon>Agaricomycetes</taxon>
        <taxon>Polyporales</taxon>
        <taxon>Meruliaceae</taxon>
        <taxon>Hermanssonia</taxon>
    </lineage>
</organism>
<accession>A0A2R6Q5H3</accession>
<feature type="region of interest" description="Disordered" evidence="1">
    <location>
        <begin position="529"/>
        <end position="628"/>
    </location>
</feature>
<sequence length="675" mass="73791">MEQTTSPLDDENQMLTSPANASISPAQTEAEPVLTDPSFPPLPERSPGAQRAIDRARTNPPGPGTRSLSITIRGSKGTPPAPPAKDSAQPDALRPDLPPQTQSTTPMDVSQPPNGSQIPPDSQTQLHASQAVDARTHALPHASTPVDGPQNAVPEAPLGKKRKIGRTPQLDTPTPFRLSTPLPEERAARPLDADEDNPFIARETDPTSTQSTFRLRLNPLIANPTRSAAQVPTPQFTSILGYTAKPIAGWPTVHFTHPLGLFDNIDNSQFLDWKNFQDDQGPPLLAQLFDHGAPAENAAKTMTDRIKFAIKCLTGYDAARISPPTAMYPPPRNSDGNTKAAPHSYLVYHIPPALHNHLLDQYVWSTKELTILFYKPMERVPEFLFGLQNYIDPDPHTIRETVLEIFLGNDVLDRIQAMVRENPEFAHMNHYAASLSILHSLRVVIVDAKLPGDKSAPIANILMRPATHDREAFITFRTHLLTLNYRSSFLGPGAIHDGWRCTGCHSFDHPRGLCPLPLIAGWNGPAPTTSLANSAPSNTFSTVEAPQSSSAARRNQLLTGRDGPILARRGNGRGGRGNSSRQQEPPAEPRKYDPLRITEPRGKTQPEYPSYTKNTSATGPSPTSKRKYHPEIRLPRCREIRIGPALLPKGKHGSHLSSGHHLEHSAEITSPDVGM</sequence>
<dbReference type="AlphaFoldDB" id="A0A2R6Q5H3"/>
<evidence type="ECO:0000313" key="3">
    <source>
        <dbReference type="Proteomes" id="UP000186601"/>
    </source>
</evidence>
<feature type="region of interest" description="Disordered" evidence="1">
    <location>
        <begin position="1"/>
        <end position="210"/>
    </location>
</feature>
<feature type="compositionally biased region" description="Polar residues" evidence="1">
    <location>
        <begin position="1"/>
        <end position="27"/>
    </location>
</feature>